<protein>
    <recommendedName>
        <fullName evidence="7">Fe2OG dioxygenase domain-containing protein</fullName>
    </recommendedName>
</protein>
<feature type="domain" description="Fe2OG dioxygenase" evidence="7">
    <location>
        <begin position="213"/>
        <end position="327"/>
    </location>
</feature>
<dbReference type="Proteomes" id="UP000197138">
    <property type="component" value="Unassembled WGS sequence"/>
</dbReference>
<dbReference type="Pfam" id="PF03171">
    <property type="entry name" value="2OG-FeII_Oxy"/>
    <property type="match status" value="1"/>
</dbReference>
<dbReference type="PANTHER" id="PTHR10209">
    <property type="entry name" value="OXIDOREDUCTASE, 2OG-FE II OXYGENASE FAMILY PROTEIN"/>
    <property type="match status" value="1"/>
</dbReference>
<evidence type="ECO:0000256" key="5">
    <source>
        <dbReference type="ARBA" id="ARBA00023004"/>
    </source>
</evidence>
<dbReference type="InterPro" id="IPR026992">
    <property type="entry name" value="DIOX_N"/>
</dbReference>
<comment type="similarity">
    <text evidence="2 6">Belongs to the iron/ascorbate-dependent oxidoreductase family.</text>
</comment>
<sequence>MTTIITDEPKGYDRARELKAFDETKSGVKGLVDAGISEIPRIFVQESVDKTDKNPMTQFSIPVIDLGRIAHDPIQRQRIADQVREASEKWGFFQVVNHGIPVDVLEEMKEGVRRFYEQDEEVKKEYYTRDITRKLVYNSNFDLYTASVANWRDTFFCYMAPNPPKPEELPEACRDILIAYSNQVMNLGHLLFEILSESLGLRPDRLKEMDCAKGLVAICHYYPPCPQPELTMGTTKHTDNDFLTVLLQDQIGRLQVLGDDGEWFDVPPIPGALVVNVGDLLQASSGLNILDYLLVQLMTNDKFKSVEHKVLANKAGPRISVACFFGKSFQPSEKLFGPIRELLSEDKPPLYKETTITEYLAYFKEHGLDGTSPLRHFKL</sequence>
<dbReference type="Pfam" id="PF14226">
    <property type="entry name" value="DIOX_N"/>
    <property type="match status" value="1"/>
</dbReference>
<reference evidence="9" key="1">
    <citation type="journal article" date="2017" name="Plant J.">
        <title>The pomegranate (Punica granatum L.) genome and the genomics of punicalagin biosynthesis.</title>
        <authorList>
            <person name="Qin G."/>
            <person name="Xu C."/>
            <person name="Ming R."/>
            <person name="Tang H."/>
            <person name="Guyot R."/>
            <person name="Kramer E.M."/>
            <person name="Hu Y."/>
            <person name="Yi X."/>
            <person name="Qi Y."/>
            <person name="Xu X."/>
            <person name="Gao Z."/>
            <person name="Pan H."/>
            <person name="Jian J."/>
            <person name="Tian Y."/>
            <person name="Yue Z."/>
            <person name="Xu Y."/>
        </authorList>
    </citation>
    <scope>NUCLEOTIDE SEQUENCE [LARGE SCALE GENOMIC DNA]</scope>
    <source>
        <strain evidence="9">cv. Dabenzi</strain>
    </source>
</reference>
<evidence type="ECO:0000256" key="3">
    <source>
        <dbReference type="ARBA" id="ARBA00022723"/>
    </source>
</evidence>
<evidence type="ECO:0000313" key="9">
    <source>
        <dbReference type="Proteomes" id="UP000197138"/>
    </source>
</evidence>
<proteinExistence type="inferred from homology"/>
<dbReference type="Gene3D" id="2.60.120.330">
    <property type="entry name" value="B-lactam Antibiotic, Isopenicillin N Synthase, Chain"/>
    <property type="match status" value="1"/>
</dbReference>
<dbReference type="AlphaFoldDB" id="A0A218W717"/>
<evidence type="ECO:0000313" key="8">
    <source>
        <dbReference type="EMBL" id="OWM68110.1"/>
    </source>
</evidence>
<dbReference type="GO" id="GO:0046872">
    <property type="term" value="F:metal ion binding"/>
    <property type="evidence" value="ECO:0007669"/>
    <property type="project" value="UniProtKB-KW"/>
</dbReference>
<evidence type="ECO:0000256" key="1">
    <source>
        <dbReference type="ARBA" id="ARBA00001962"/>
    </source>
</evidence>
<dbReference type="GO" id="GO:0051213">
    <property type="term" value="F:dioxygenase activity"/>
    <property type="evidence" value="ECO:0007669"/>
    <property type="project" value="UniProtKB-ARBA"/>
</dbReference>
<dbReference type="FunFam" id="2.60.120.330:FF:000005">
    <property type="entry name" value="1-aminocyclopropane-1-carboxylate oxidase homolog 1"/>
    <property type="match status" value="1"/>
</dbReference>
<evidence type="ECO:0000256" key="2">
    <source>
        <dbReference type="ARBA" id="ARBA00008056"/>
    </source>
</evidence>
<keyword evidence="3 6" id="KW-0479">Metal-binding</keyword>
<accession>A0A218W717</accession>
<keyword evidence="4 6" id="KW-0560">Oxidoreductase</keyword>
<comment type="caution">
    <text evidence="8">The sequence shown here is derived from an EMBL/GenBank/DDBJ whole genome shotgun (WGS) entry which is preliminary data.</text>
</comment>
<keyword evidence="5 6" id="KW-0408">Iron</keyword>
<evidence type="ECO:0000256" key="4">
    <source>
        <dbReference type="ARBA" id="ARBA00023002"/>
    </source>
</evidence>
<dbReference type="PROSITE" id="PS51471">
    <property type="entry name" value="FE2OG_OXY"/>
    <property type="match status" value="1"/>
</dbReference>
<dbReference type="EMBL" id="MTKT01005171">
    <property type="protein sequence ID" value="OWM68110.1"/>
    <property type="molecule type" value="Genomic_DNA"/>
</dbReference>
<dbReference type="InterPro" id="IPR005123">
    <property type="entry name" value="Oxoglu/Fe-dep_dioxygenase_dom"/>
</dbReference>
<dbReference type="InterPro" id="IPR027443">
    <property type="entry name" value="IPNS-like_sf"/>
</dbReference>
<name>A0A218W717_PUNGR</name>
<dbReference type="SUPFAM" id="SSF51197">
    <property type="entry name" value="Clavaminate synthase-like"/>
    <property type="match status" value="1"/>
</dbReference>
<dbReference type="InterPro" id="IPR044861">
    <property type="entry name" value="IPNS-like_FE2OG_OXY"/>
</dbReference>
<evidence type="ECO:0000256" key="6">
    <source>
        <dbReference type="RuleBase" id="RU003682"/>
    </source>
</evidence>
<evidence type="ECO:0000259" key="7">
    <source>
        <dbReference type="PROSITE" id="PS51471"/>
    </source>
</evidence>
<dbReference type="PANTHER" id="PTHR10209:SF859">
    <property type="entry name" value="OS03G0690500 PROTEIN"/>
    <property type="match status" value="1"/>
</dbReference>
<organism evidence="8 9">
    <name type="scientific">Punica granatum</name>
    <name type="common">Pomegranate</name>
    <dbReference type="NCBI Taxonomy" id="22663"/>
    <lineage>
        <taxon>Eukaryota</taxon>
        <taxon>Viridiplantae</taxon>
        <taxon>Streptophyta</taxon>
        <taxon>Embryophyta</taxon>
        <taxon>Tracheophyta</taxon>
        <taxon>Spermatophyta</taxon>
        <taxon>Magnoliopsida</taxon>
        <taxon>eudicotyledons</taxon>
        <taxon>Gunneridae</taxon>
        <taxon>Pentapetalae</taxon>
        <taxon>rosids</taxon>
        <taxon>malvids</taxon>
        <taxon>Myrtales</taxon>
        <taxon>Lythraceae</taxon>
        <taxon>Punica</taxon>
    </lineage>
</organism>
<gene>
    <name evidence="8" type="ORF">CDL15_Pgr016310</name>
</gene>
<comment type="cofactor">
    <cofactor evidence="1">
        <name>Fe cation</name>
        <dbReference type="ChEBI" id="CHEBI:24875"/>
    </cofactor>
</comment>